<keyword evidence="1" id="KW-0472">Membrane</keyword>
<organism evidence="2">
    <name type="scientific">viral metagenome</name>
    <dbReference type="NCBI Taxonomy" id="1070528"/>
    <lineage>
        <taxon>unclassified sequences</taxon>
        <taxon>metagenomes</taxon>
        <taxon>organismal metagenomes</taxon>
    </lineage>
</organism>
<sequence>MSIYKTQLDTLKDSFSSALENFYNTFIIHHTNPDSVEYSQIYSQEKGQLSAIHGSLFTLQNSIQQSTDSLNKQISLLDERVKIEKDKNENLHKRVRDKKGAALGSIEMIIESQESYDYQHLKNVTLFVGDIILLYFIYSIAFAKKN</sequence>
<proteinExistence type="predicted"/>
<accession>A0A6C0BAT5</accession>
<keyword evidence="1" id="KW-0812">Transmembrane</keyword>
<protein>
    <submittedName>
        <fullName evidence="2">Uncharacterized protein</fullName>
    </submittedName>
</protein>
<evidence type="ECO:0000313" key="2">
    <source>
        <dbReference type="EMBL" id="QHS89142.1"/>
    </source>
</evidence>
<dbReference type="AlphaFoldDB" id="A0A6C0BAT5"/>
<evidence type="ECO:0000256" key="1">
    <source>
        <dbReference type="SAM" id="Phobius"/>
    </source>
</evidence>
<dbReference type="EMBL" id="MN739105">
    <property type="protein sequence ID" value="QHS89142.1"/>
    <property type="molecule type" value="Genomic_DNA"/>
</dbReference>
<feature type="transmembrane region" description="Helical" evidence="1">
    <location>
        <begin position="124"/>
        <end position="143"/>
    </location>
</feature>
<reference evidence="2" key="1">
    <citation type="journal article" date="2020" name="Nature">
        <title>Giant virus diversity and host interactions through global metagenomics.</title>
        <authorList>
            <person name="Schulz F."/>
            <person name="Roux S."/>
            <person name="Paez-Espino D."/>
            <person name="Jungbluth S."/>
            <person name="Walsh D.A."/>
            <person name="Denef V.J."/>
            <person name="McMahon K.D."/>
            <person name="Konstantinidis K.T."/>
            <person name="Eloe-Fadrosh E.A."/>
            <person name="Kyrpides N.C."/>
            <person name="Woyke T."/>
        </authorList>
    </citation>
    <scope>NUCLEOTIDE SEQUENCE</scope>
    <source>
        <strain evidence="2">GVMAG-M-3300010158-59</strain>
    </source>
</reference>
<name>A0A6C0BAT5_9ZZZZ</name>
<keyword evidence="1" id="KW-1133">Transmembrane helix</keyword>